<dbReference type="EMBL" id="CAJEWN010000283">
    <property type="protein sequence ID" value="CAD2176742.1"/>
    <property type="molecule type" value="Genomic_DNA"/>
</dbReference>
<evidence type="ECO:0000313" key="3">
    <source>
        <dbReference type="Proteomes" id="UP000580250"/>
    </source>
</evidence>
<proteinExistence type="predicted"/>
<evidence type="ECO:0000313" key="2">
    <source>
        <dbReference type="EMBL" id="CAD2176742.1"/>
    </source>
</evidence>
<comment type="caution">
    <text evidence="2">The sequence shown here is derived from an EMBL/GenBank/DDBJ whole genome shotgun (WGS) entry which is preliminary data.</text>
</comment>
<dbReference type="InterPro" id="IPR041105">
    <property type="entry name" value="TDP-43_N"/>
</dbReference>
<organism evidence="2 3">
    <name type="scientific">Meloidogyne enterolobii</name>
    <name type="common">Root-knot nematode worm</name>
    <name type="synonym">Meloidogyne mayaguensis</name>
    <dbReference type="NCBI Taxonomy" id="390850"/>
    <lineage>
        <taxon>Eukaryota</taxon>
        <taxon>Metazoa</taxon>
        <taxon>Ecdysozoa</taxon>
        <taxon>Nematoda</taxon>
        <taxon>Chromadorea</taxon>
        <taxon>Rhabditida</taxon>
        <taxon>Tylenchina</taxon>
        <taxon>Tylenchomorpha</taxon>
        <taxon>Tylenchoidea</taxon>
        <taxon>Meloidogynidae</taxon>
        <taxon>Meloidogyninae</taxon>
        <taxon>Meloidogyne</taxon>
    </lineage>
</organism>
<dbReference type="AlphaFoldDB" id="A0A6V7VPR8"/>
<protein>
    <recommendedName>
        <fullName evidence="1">TAR DNA-binding protein 43 N-terminal domain-containing protein</fullName>
    </recommendedName>
</protein>
<gene>
    <name evidence="2" type="ORF">MENT_LOCUS28575</name>
</gene>
<accession>A0A6V7VPR8</accession>
<evidence type="ECO:0000259" key="1">
    <source>
        <dbReference type="Pfam" id="PF18694"/>
    </source>
</evidence>
<name>A0A6V7VPR8_MELEN</name>
<dbReference type="Pfam" id="PF18694">
    <property type="entry name" value="TDP-43_N"/>
    <property type="match status" value="1"/>
</dbReference>
<sequence length="183" mass="20778">MVSSKKTYVQVVSKDADGTILKAFNFPTNNSGELDVEAVRQVFPDADGLYFRSGEKKEAFMIEMNRPDKTKFLRPDAGWPLETVVLFNQKEDVSTLVQIVNEISTFRNETKTNFEAIDSAIANLVTKTDLEAAKDELRDELASKKDLRDTKIYLKNEIKDNGNRTIQVISKKFCKLFSKSNPK</sequence>
<dbReference type="Proteomes" id="UP000580250">
    <property type="component" value="Unassembled WGS sequence"/>
</dbReference>
<reference evidence="2 3" key="1">
    <citation type="submission" date="2020-08" db="EMBL/GenBank/DDBJ databases">
        <authorList>
            <person name="Koutsovoulos G."/>
            <person name="Danchin GJ E."/>
        </authorList>
    </citation>
    <scope>NUCLEOTIDE SEQUENCE [LARGE SCALE GENOMIC DNA]</scope>
</reference>
<feature type="domain" description="TAR DNA-binding protein 43 N-terminal" evidence="1">
    <location>
        <begin position="8"/>
        <end position="81"/>
    </location>
</feature>